<dbReference type="KEGG" id="cts:Ctha_1208"/>
<dbReference type="Proteomes" id="UP000001208">
    <property type="component" value="Chromosome"/>
</dbReference>
<dbReference type="eggNOG" id="COG1035">
    <property type="taxonomic scope" value="Bacteria"/>
</dbReference>
<dbReference type="STRING" id="517418.Ctha_1208"/>
<evidence type="ECO:0000259" key="2">
    <source>
        <dbReference type="Pfam" id="PF04432"/>
    </source>
</evidence>
<name>B3QYX9_CHLT3</name>
<organism evidence="3 4">
    <name type="scientific">Chloroherpeton thalassium (strain ATCC 35110 / GB-78)</name>
    <dbReference type="NCBI Taxonomy" id="517418"/>
    <lineage>
        <taxon>Bacteria</taxon>
        <taxon>Pseudomonadati</taxon>
        <taxon>Chlorobiota</taxon>
        <taxon>Chlorobiia</taxon>
        <taxon>Chlorobiales</taxon>
        <taxon>Chloroherpetonaceae</taxon>
        <taxon>Chloroherpeton</taxon>
    </lineage>
</organism>
<feature type="domain" description="Coenzyme F420 hydrogenase/dehydrogenase beta subunit C-terminal" evidence="2">
    <location>
        <begin position="163"/>
        <end position="311"/>
    </location>
</feature>
<gene>
    <name evidence="3" type="ordered locus">Ctha_1208</name>
</gene>
<evidence type="ECO:0000259" key="1">
    <source>
        <dbReference type="Pfam" id="PF04422"/>
    </source>
</evidence>
<sequence>MAQATYSSEAEIVDKQKGKREALCSSCGLCSVKSWPAKESIQSCVFRVGWLGGLESELFGRERNPNSFEESRFGITKKRFVAQLKNPIPHAQWSGIITRICTKALESGFVEGVVAVQNSQDDIFVPKPVLATSTADVFKAKGNKPALAPALLSLGEAYEKKLKRLLVVGAPCHVHILRDFVKRSPYLKDAEIYVLGIPCTDNVKPEKLRWILERISSSHQTLCHYEFMQDFQVHLKHDNGRIEKVPYFSLPQELSQIGVFAPSCMSCFDYVNSLSDLTVGYLGAPFMPNEKRQWVLLRTEKGEELLKFVEDELDTYPEETSGDAREAVKMNVERTIEQLKLGNKAPAKTGRRIPIWVGKLITYMMSKKGPKGLEFARYTIDFHILRNYYYVKLFYPEKFETIVPKHVYKVLEEYGIPK</sequence>
<dbReference type="HOGENOM" id="CLU_038110_0_0_10"/>
<dbReference type="PANTHER" id="PTHR31332">
    <property type="entry name" value="7-HYDROXYMETHYL CHLOROPHYLL A REDUCTASE, CHLOROPLASTIC"/>
    <property type="match status" value="1"/>
</dbReference>
<accession>B3QYX9</accession>
<feature type="domain" description="Coenzyme F420 hydrogenase/dehydrogenase beta subunit N-terminal" evidence="1">
    <location>
        <begin position="80"/>
        <end position="151"/>
    </location>
</feature>
<keyword evidence="4" id="KW-1185">Reference proteome</keyword>
<dbReference type="AlphaFoldDB" id="B3QYX9"/>
<evidence type="ECO:0000313" key="4">
    <source>
        <dbReference type="Proteomes" id="UP000001208"/>
    </source>
</evidence>
<dbReference type="EMBL" id="CP001100">
    <property type="protein sequence ID" value="ACF13672.1"/>
    <property type="molecule type" value="Genomic_DNA"/>
</dbReference>
<dbReference type="BRENDA" id="1.3.7.13">
    <property type="organism ID" value="14650"/>
</dbReference>
<dbReference type="Pfam" id="PF04432">
    <property type="entry name" value="FrhB_FdhB_C"/>
    <property type="match status" value="1"/>
</dbReference>
<dbReference type="PANTHER" id="PTHR31332:SF0">
    <property type="entry name" value="7-HYDROXYMETHYL CHLOROPHYLL A REDUCTASE, CHLOROPLASTIC"/>
    <property type="match status" value="1"/>
</dbReference>
<dbReference type="InterPro" id="IPR007525">
    <property type="entry name" value="FrhB_FdhB_C"/>
</dbReference>
<reference evidence="3 4" key="1">
    <citation type="submission" date="2008-06" db="EMBL/GenBank/DDBJ databases">
        <title>Complete sequence of Chloroherpeton thalassium ATCC 35110.</title>
        <authorList>
            <consortium name="US DOE Joint Genome Institute"/>
            <person name="Lucas S."/>
            <person name="Copeland A."/>
            <person name="Lapidus A."/>
            <person name="Glavina del Rio T."/>
            <person name="Dalin E."/>
            <person name="Tice H."/>
            <person name="Bruce D."/>
            <person name="Goodwin L."/>
            <person name="Pitluck S."/>
            <person name="Schmutz J."/>
            <person name="Larimer F."/>
            <person name="Land M."/>
            <person name="Hauser L."/>
            <person name="Kyrpides N."/>
            <person name="Mikhailova N."/>
            <person name="Liu Z."/>
            <person name="Li T."/>
            <person name="Zhao F."/>
            <person name="Overmann J."/>
            <person name="Bryant D.A."/>
            <person name="Richardson P."/>
        </authorList>
    </citation>
    <scope>NUCLEOTIDE SEQUENCE [LARGE SCALE GENOMIC DNA]</scope>
    <source>
        <strain evidence="4">ATCC 35110 / GB-78</strain>
    </source>
</reference>
<evidence type="ECO:0000313" key="3">
    <source>
        <dbReference type="EMBL" id="ACF13672.1"/>
    </source>
</evidence>
<protein>
    <submittedName>
        <fullName evidence="3">Coenzyme F420 hydrogenase/dehydrogenase beta subunit domain protein</fullName>
    </submittedName>
</protein>
<proteinExistence type="predicted"/>
<dbReference type="InterPro" id="IPR007516">
    <property type="entry name" value="Co_F420_Hydgase/DH_bsu_N"/>
</dbReference>
<dbReference type="Pfam" id="PF04422">
    <property type="entry name" value="FrhB_FdhB_N"/>
    <property type="match status" value="1"/>
</dbReference>
<dbReference type="RefSeq" id="WP_012499756.1">
    <property type="nucleotide sequence ID" value="NC_011026.1"/>
</dbReference>
<dbReference type="InterPro" id="IPR045220">
    <property type="entry name" value="FRHB/FDHB/HCAR-like"/>
</dbReference>
<dbReference type="OrthoDB" id="593768at2"/>
<dbReference type="GO" id="GO:0052592">
    <property type="term" value="F:oxidoreductase activity, acting on CH or CH2 groups, with an iron-sulfur protein as acceptor"/>
    <property type="evidence" value="ECO:0007669"/>
    <property type="project" value="TreeGrafter"/>
</dbReference>